<proteinExistence type="predicted"/>
<evidence type="ECO:0000259" key="3">
    <source>
        <dbReference type="Pfam" id="PF13205"/>
    </source>
</evidence>
<comment type="caution">
    <text evidence="4">The sequence shown here is derived from an EMBL/GenBank/DDBJ whole genome shotgun (WGS) entry which is preliminary data.</text>
</comment>
<feature type="compositionally biased region" description="Polar residues" evidence="2">
    <location>
        <begin position="408"/>
        <end position="420"/>
    </location>
</feature>
<sequence length="564" mass="64905">MTNHSFFHYLLILLPVLALSCARPQSPTGGPKDEDPPELVEANPQKETLLFKGDEISMEFNEYIKLKNIKNELTVTPKINEDYEFQYNKKTVKLTNLQLEDSTTYTFNFGGAVTDITENNPAENLLIIFSTGDFLDSLSINGSVTDILTGERVENALLAIYDINDTLDVFTGRAQYSIKANKEGQFNFTNIKNGQYRIYAVDDQNKNFECEPDKESFGFLGEIIDLQQNYDSLKLYTRKRNFRSFKLTNLRTTGKYFEARFNKYVMSYQLEAVNDSLRRLFSTLTDKNEVLRIYNNIKTLDSLQVHLTAFDTINQSIDTLFYLKFQESKRKSPDFNVNLRDSEINTSAVFNGKITFNKPVLYLNTDSLLFQYDSTTVQNIDSLTDLKWNDNRTELTIQKQLNPDLINKDTTTAPKPTNQRRIPGKESFDAKNPNNKVTLLIPDNTFISIEMDSSAQITEEYNFTSSANLGIIMGEVFTDFPAFIIQLTNTNFEVQAEIINKKKYKFNDLKPGDYKIRVLIDTNQNGQWDPGDVSDFIEPEPVYHLNKTLTVRPNWELNENINIE</sequence>
<dbReference type="Pfam" id="PF13205">
    <property type="entry name" value="Big_5"/>
    <property type="match status" value="1"/>
</dbReference>
<dbReference type="InterPro" id="IPR013784">
    <property type="entry name" value="Carb-bd-like_fold"/>
</dbReference>
<keyword evidence="1" id="KW-0732">Signal</keyword>
<evidence type="ECO:0000313" key="5">
    <source>
        <dbReference type="Proteomes" id="UP001172083"/>
    </source>
</evidence>
<organism evidence="4 5">
    <name type="scientific">Agaribacillus aureus</name>
    <dbReference type="NCBI Taxonomy" id="3051825"/>
    <lineage>
        <taxon>Bacteria</taxon>
        <taxon>Pseudomonadati</taxon>
        <taxon>Bacteroidota</taxon>
        <taxon>Cytophagia</taxon>
        <taxon>Cytophagales</taxon>
        <taxon>Splendidivirgaceae</taxon>
        <taxon>Agaribacillus</taxon>
    </lineage>
</organism>
<evidence type="ECO:0000313" key="4">
    <source>
        <dbReference type="EMBL" id="MDN5214601.1"/>
    </source>
</evidence>
<evidence type="ECO:0000256" key="1">
    <source>
        <dbReference type="ARBA" id="ARBA00022729"/>
    </source>
</evidence>
<dbReference type="EMBL" id="JAUJEB010000005">
    <property type="protein sequence ID" value="MDN5214601.1"/>
    <property type="molecule type" value="Genomic_DNA"/>
</dbReference>
<dbReference type="RefSeq" id="WP_346759940.1">
    <property type="nucleotide sequence ID" value="NZ_JAUJEB010000005.1"/>
</dbReference>
<dbReference type="SUPFAM" id="SSF49452">
    <property type="entry name" value="Starch-binding domain-like"/>
    <property type="match status" value="1"/>
</dbReference>
<dbReference type="InterPro" id="IPR032812">
    <property type="entry name" value="SbsA_Ig"/>
</dbReference>
<reference evidence="4" key="1">
    <citation type="submission" date="2023-06" db="EMBL/GenBank/DDBJ databases">
        <title>Genomic of Agaribacillus aureum.</title>
        <authorList>
            <person name="Wang G."/>
        </authorList>
    </citation>
    <scope>NUCLEOTIDE SEQUENCE</scope>
    <source>
        <strain evidence="4">BMA12</strain>
    </source>
</reference>
<feature type="region of interest" description="Disordered" evidence="2">
    <location>
        <begin position="406"/>
        <end position="428"/>
    </location>
</feature>
<evidence type="ECO:0000256" key="2">
    <source>
        <dbReference type="SAM" id="MobiDB-lite"/>
    </source>
</evidence>
<keyword evidence="5" id="KW-1185">Reference proteome</keyword>
<protein>
    <submittedName>
        <fullName evidence="4">Ig-like domain-containing protein</fullName>
    </submittedName>
</protein>
<gene>
    <name evidence="4" type="ORF">QQ020_21150</name>
</gene>
<feature type="domain" description="SbsA Ig-like" evidence="3">
    <location>
        <begin position="33"/>
        <end position="131"/>
    </location>
</feature>
<name>A0ABT8LC32_9BACT</name>
<accession>A0ABT8LC32</accession>
<dbReference type="Proteomes" id="UP001172083">
    <property type="component" value="Unassembled WGS sequence"/>
</dbReference>